<feature type="chain" id="PRO_5019189222" evidence="1">
    <location>
        <begin position="26"/>
        <end position="341"/>
    </location>
</feature>
<dbReference type="NCBIfam" id="TIGR03519">
    <property type="entry name" value="T9SS_PorP_fam"/>
    <property type="match status" value="1"/>
</dbReference>
<evidence type="ECO:0000313" key="3">
    <source>
        <dbReference type="Proteomes" id="UP000283387"/>
    </source>
</evidence>
<reference evidence="2 3" key="1">
    <citation type="submission" date="2018-09" db="EMBL/GenBank/DDBJ databases">
        <title>Genomic Encyclopedia of Archaeal and Bacterial Type Strains, Phase II (KMG-II): from individual species to whole genera.</title>
        <authorList>
            <person name="Goeker M."/>
        </authorList>
    </citation>
    <scope>NUCLEOTIDE SEQUENCE [LARGE SCALE GENOMIC DNA]</scope>
    <source>
        <strain evidence="2 3">DSM 27148</strain>
    </source>
</reference>
<organism evidence="2 3">
    <name type="scientific">Mangrovibacterium diazotrophicum</name>
    <dbReference type="NCBI Taxonomy" id="1261403"/>
    <lineage>
        <taxon>Bacteria</taxon>
        <taxon>Pseudomonadati</taxon>
        <taxon>Bacteroidota</taxon>
        <taxon>Bacteroidia</taxon>
        <taxon>Marinilabiliales</taxon>
        <taxon>Prolixibacteraceae</taxon>
        <taxon>Mangrovibacterium</taxon>
    </lineage>
</organism>
<accession>A0A419W9U4</accession>
<gene>
    <name evidence="2" type="ORF">BC643_2622</name>
</gene>
<dbReference type="Pfam" id="PF11751">
    <property type="entry name" value="PorP_SprF"/>
    <property type="match status" value="1"/>
</dbReference>
<dbReference type="RefSeq" id="WP_120273481.1">
    <property type="nucleotide sequence ID" value="NZ_RAPN01000001.1"/>
</dbReference>
<dbReference type="AlphaFoldDB" id="A0A419W9U4"/>
<keyword evidence="3" id="KW-1185">Reference proteome</keyword>
<dbReference type="OrthoDB" id="1186563at2"/>
<keyword evidence="1" id="KW-0732">Signal</keyword>
<feature type="signal peptide" evidence="1">
    <location>
        <begin position="1"/>
        <end position="25"/>
    </location>
</feature>
<name>A0A419W9U4_9BACT</name>
<sequence length="341" mass="38233">MRKRGKTGILTKLNLTLLCWLSAVAVSNSQDVSFSQYYSNPLYLNPAFAGTIGAPRVALQYRDQWQHMDGAYTSYSAAFDAPVKKLQGGLGIYLLNDAQASQMLNSFQVNAAYSVRVQLNEDYFFHGGIQIGYAENTLKTNQLVFADNLENNNGIPGTSAEVFTDPKFSYLDYSFGLLVYNKRVFGGLAIHHLTEPDLTFSEESTSESKLPRKYSLHAGARLPVFRHGHLRKKFDVSPQIIFQKQGVSDQINYGMFATKHGFTGGAWFRQNFGLRYDAVILLVGYTTPWVQFTYSYDWTVSGLAGQTGGTSEISLSFVLNKRRDPGRLPFFVPYEERFGGE</sequence>
<protein>
    <submittedName>
        <fullName evidence="2">Type IX secretion system PorP/SprF family membrane protein</fullName>
    </submittedName>
</protein>
<dbReference type="InterPro" id="IPR019861">
    <property type="entry name" value="PorP/SprF_Bacteroidetes"/>
</dbReference>
<evidence type="ECO:0000256" key="1">
    <source>
        <dbReference type="SAM" id="SignalP"/>
    </source>
</evidence>
<dbReference type="EMBL" id="RAPN01000001">
    <property type="protein sequence ID" value="RKD92251.1"/>
    <property type="molecule type" value="Genomic_DNA"/>
</dbReference>
<comment type="caution">
    <text evidence="2">The sequence shown here is derived from an EMBL/GenBank/DDBJ whole genome shotgun (WGS) entry which is preliminary data.</text>
</comment>
<proteinExistence type="predicted"/>
<evidence type="ECO:0000313" key="2">
    <source>
        <dbReference type="EMBL" id="RKD92251.1"/>
    </source>
</evidence>
<dbReference type="Proteomes" id="UP000283387">
    <property type="component" value="Unassembled WGS sequence"/>
</dbReference>